<dbReference type="AlphaFoldDB" id="A0A4R0G5W2"/>
<evidence type="ECO:0000259" key="3">
    <source>
        <dbReference type="Pfam" id="PF13360"/>
    </source>
</evidence>
<dbReference type="InterPro" id="IPR002372">
    <property type="entry name" value="PQQ_rpt_dom"/>
</dbReference>
<name>A0A4R0G5W2_9ACTN</name>
<dbReference type="RefSeq" id="WP_131308480.1">
    <property type="nucleotide sequence ID" value="NZ_SJJR01000027.1"/>
</dbReference>
<proteinExistence type="predicted"/>
<keyword evidence="5" id="KW-1185">Reference proteome</keyword>
<dbReference type="InterPro" id="IPR015943">
    <property type="entry name" value="WD40/YVTN_repeat-like_dom_sf"/>
</dbReference>
<evidence type="ECO:0000313" key="4">
    <source>
        <dbReference type="EMBL" id="TCB90729.1"/>
    </source>
</evidence>
<dbReference type="SUPFAM" id="SSF50998">
    <property type="entry name" value="Quinoprotein alcohol dehydrogenase-like"/>
    <property type="match status" value="1"/>
</dbReference>
<organism evidence="4 5">
    <name type="scientific">Micromonospora zingiberis</name>
    <dbReference type="NCBI Taxonomy" id="2053011"/>
    <lineage>
        <taxon>Bacteria</taxon>
        <taxon>Bacillati</taxon>
        <taxon>Actinomycetota</taxon>
        <taxon>Actinomycetes</taxon>
        <taxon>Micromonosporales</taxon>
        <taxon>Micromonosporaceae</taxon>
        <taxon>Micromonospora</taxon>
    </lineage>
</organism>
<dbReference type="InterPro" id="IPR011047">
    <property type="entry name" value="Quinoprotein_ADH-like_sf"/>
</dbReference>
<evidence type="ECO:0000313" key="5">
    <source>
        <dbReference type="Proteomes" id="UP000292274"/>
    </source>
</evidence>
<keyword evidence="2" id="KW-0812">Transmembrane</keyword>
<feature type="domain" description="Pyrrolo-quinoline quinone repeat" evidence="3">
    <location>
        <begin position="105"/>
        <end position="283"/>
    </location>
</feature>
<sequence length="435" mass="46685">MTLIDLGELTAPTDPQPPRRRRRSGSRRWPVALVALVVLVALAGAAPPATRVHATVPAGLGSELFFTEEHILTVSPAPGVTDGSQELTAYARPKRATVAPQRLTPLWRVPVSPGIRFFRVASVAGGGLIVAMVPSQNMGRATETMLLDARTGRQRWRVAGFGMPDASDRVLLQTFALDEPHTLRSVELATGRELWSTTVPPSWVAYHQRGGVVEALVVSTDAGGVDVLDARTGRLRDRLPATDATPAGYQQSSVVGDLLLVVRNSRTITAYDMAGLVRRWQTTVPLADFVNRCGALLCANANNGDTYVLEPTSGQVRWSTSEDANLLRVTETGALAELRTRTDGPGLVALDAATGQVVTEYGSWEAVARYEEESHLLGIHLVRDVGAVLARLDPAEPQPRRLDLLTGVIGGCQSGYDLIACLQQGDTFGVWQLPG</sequence>
<gene>
    <name evidence="4" type="ORF">E0H26_26410</name>
</gene>
<dbReference type="EMBL" id="SJJR01000027">
    <property type="protein sequence ID" value="TCB90729.1"/>
    <property type="molecule type" value="Genomic_DNA"/>
</dbReference>
<dbReference type="OrthoDB" id="3757373at2"/>
<feature type="region of interest" description="Disordered" evidence="1">
    <location>
        <begin position="1"/>
        <end position="25"/>
    </location>
</feature>
<feature type="transmembrane region" description="Helical" evidence="2">
    <location>
        <begin position="29"/>
        <end position="46"/>
    </location>
</feature>
<keyword evidence="2" id="KW-0472">Membrane</keyword>
<dbReference type="Proteomes" id="UP000292274">
    <property type="component" value="Unassembled WGS sequence"/>
</dbReference>
<accession>A0A4R0G5W2</accession>
<evidence type="ECO:0000256" key="2">
    <source>
        <dbReference type="SAM" id="Phobius"/>
    </source>
</evidence>
<evidence type="ECO:0000256" key="1">
    <source>
        <dbReference type="SAM" id="MobiDB-lite"/>
    </source>
</evidence>
<comment type="caution">
    <text evidence="4">The sequence shown here is derived from an EMBL/GenBank/DDBJ whole genome shotgun (WGS) entry which is preliminary data.</text>
</comment>
<keyword evidence="2" id="KW-1133">Transmembrane helix</keyword>
<reference evidence="4 5" key="1">
    <citation type="submission" date="2019-02" db="EMBL/GenBank/DDBJ databases">
        <title>Jishengella sp. nov., isolated from a root of Zingiber montanum.</title>
        <authorList>
            <person name="Kuncharoen N."/>
            <person name="Kudo T."/>
            <person name="Masahiro Y."/>
            <person name="Ohkuma M."/>
            <person name="Tanasupawat S."/>
        </authorList>
    </citation>
    <scope>NUCLEOTIDE SEQUENCE [LARGE SCALE GENOMIC DNA]</scope>
    <source>
        <strain evidence="4 5">PLAI 1-1</strain>
    </source>
</reference>
<dbReference type="Gene3D" id="2.130.10.10">
    <property type="entry name" value="YVTN repeat-like/Quinoprotein amine dehydrogenase"/>
    <property type="match status" value="1"/>
</dbReference>
<protein>
    <recommendedName>
        <fullName evidence="3">Pyrrolo-quinoline quinone repeat domain-containing protein</fullName>
    </recommendedName>
</protein>
<dbReference type="Pfam" id="PF13360">
    <property type="entry name" value="PQQ_2"/>
    <property type="match status" value="1"/>
</dbReference>